<gene>
    <name evidence="4" type="ORF">RJ639_027435</name>
</gene>
<dbReference type="Pfam" id="PF25598">
    <property type="entry name" value="ARM_PUB"/>
    <property type="match status" value="1"/>
</dbReference>
<sequence length="419" mass="44358">MEVKRRTTKTLVTKLSSVSEQTRTEALCELRLMSKHDPEIRPVIADAGAIPLLSETLYAPSQASQENAAATLLNISITSKEPLMSTRGLLDALSHALRSTSSSSAARSAAAATLFSLLTVDSYRPIIGSKRDIVYALIDIIKNPGSDPRSMKDALKALFGLSLYPLNRATVVELGAAAALFLLIVKDGRVGMVEDATAVIAQIAGCEEAGDAFNKVSGIEVLVDLLDLSTGSSGRTKENAVSALLNLVQCGRKEVGESVREVGLGVLDGIAGVAESGSAKGKRKAAELLKILDARSNGFLEQRLEVRILNWIDFVIQILTKASAYCDQSYSNAADRTGLVAAVTLVFKEVYVTGVRQVATLWSFINIETDNLRKLVDLLDPSAGSSIDDFGAMANGVGVFDGIVEVAESGSVNPCPSVV</sequence>
<accession>A0AA88XB21</accession>
<dbReference type="Gene3D" id="1.25.10.10">
    <property type="entry name" value="Leucine-rich Repeat Variant"/>
    <property type="match status" value="1"/>
</dbReference>
<dbReference type="FunFam" id="1.25.10.10:FF:000561">
    <property type="entry name" value="ARM repeat superfamily protein"/>
    <property type="match status" value="1"/>
</dbReference>
<feature type="domain" description="U-box" evidence="3">
    <location>
        <begin position="12"/>
        <end position="297"/>
    </location>
</feature>
<keyword evidence="1" id="KW-0677">Repeat</keyword>
<dbReference type="Proteomes" id="UP001188597">
    <property type="component" value="Unassembled WGS sequence"/>
</dbReference>
<dbReference type="PANTHER" id="PTHR23315">
    <property type="entry name" value="U BOX DOMAIN-CONTAINING"/>
    <property type="match status" value="1"/>
</dbReference>
<evidence type="ECO:0000259" key="3">
    <source>
        <dbReference type="Pfam" id="PF25598"/>
    </source>
</evidence>
<dbReference type="AlphaFoldDB" id="A0AA88XB21"/>
<comment type="caution">
    <text evidence="4">The sequence shown here is derived from an EMBL/GenBank/DDBJ whole genome shotgun (WGS) entry which is preliminary data.</text>
</comment>
<keyword evidence="5" id="KW-1185">Reference proteome</keyword>
<dbReference type="SUPFAM" id="SSF48371">
    <property type="entry name" value="ARM repeat"/>
    <property type="match status" value="1"/>
</dbReference>
<proteinExistence type="predicted"/>
<evidence type="ECO:0000256" key="1">
    <source>
        <dbReference type="ARBA" id="ARBA00022737"/>
    </source>
</evidence>
<dbReference type="PANTHER" id="PTHR23315:SF238">
    <property type="entry name" value="ARM REPEAT SUPERFAMILY PROTEIN"/>
    <property type="match status" value="1"/>
</dbReference>
<dbReference type="InterPro" id="IPR000225">
    <property type="entry name" value="Armadillo"/>
</dbReference>
<name>A0AA88XB21_9ASTE</name>
<reference evidence="4" key="1">
    <citation type="submission" date="2022-12" db="EMBL/GenBank/DDBJ databases">
        <title>Draft genome assemblies for two species of Escallonia (Escalloniales).</title>
        <authorList>
            <person name="Chanderbali A."/>
            <person name="Dervinis C."/>
            <person name="Anghel I."/>
            <person name="Soltis D."/>
            <person name="Soltis P."/>
            <person name="Zapata F."/>
        </authorList>
    </citation>
    <scope>NUCLEOTIDE SEQUENCE</scope>
    <source>
        <strain evidence="4">UCBG64.0493</strain>
        <tissue evidence="4">Leaf</tissue>
    </source>
</reference>
<keyword evidence="2" id="KW-0833">Ubl conjugation pathway</keyword>
<organism evidence="4 5">
    <name type="scientific">Escallonia herrerae</name>
    <dbReference type="NCBI Taxonomy" id="1293975"/>
    <lineage>
        <taxon>Eukaryota</taxon>
        <taxon>Viridiplantae</taxon>
        <taxon>Streptophyta</taxon>
        <taxon>Embryophyta</taxon>
        <taxon>Tracheophyta</taxon>
        <taxon>Spermatophyta</taxon>
        <taxon>Magnoliopsida</taxon>
        <taxon>eudicotyledons</taxon>
        <taxon>Gunneridae</taxon>
        <taxon>Pentapetalae</taxon>
        <taxon>asterids</taxon>
        <taxon>campanulids</taxon>
        <taxon>Escalloniales</taxon>
        <taxon>Escalloniaceae</taxon>
        <taxon>Escallonia</taxon>
    </lineage>
</organism>
<dbReference type="InterPro" id="IPR011989">
    <property type="entry name" value="ARM-like"/>
</dbReference>
<dbReference type="SMART" id="SM00185">
    <property type="entry name" value="ARM"/>
    <property type="match status" value="3"/>
</dbReference>
<protein>
    <recommendedName>
        <fullName evidence="3">U-box domain-containing protein</fullName>
    </recommendedName>
</protein>
<evidence type="ECO:0000313" key="5">
    <source>
        <dbReference type="Proteomes" id="UP001188597"/>
    </source>
</evidence>
<evidence type="ECO:0000256" key="2">
    <source>
        <dbReference type="ARBA" id="ARBA00022786"/>
    </source>
</evidence>
<dbReference type="InterPro" id="IPR058678">
    <property type="entry name" value="ARM_PUB"/>
</dbReference>
<evidence type="ECO:0000313" key="4">
    <source>
        <dbReference type="EMBL" id="KAK3038950.1"/>
    </source>
</evidence>
<dbReference type="InterPro" id="IPR016024">
    <property type="entry name" value="ARM-type_fold"/>
</dbReference>
<dbReference type="EMBL" id="JAVXUP010000086">
    <property type="protein sequence ID" value="KAK3038950.1"/>
    <property type="molecule type" value="Genomic_DNA"/>
</dbReference>